<dbReference type="SUPFAM" id="SSF53328">
    <property type="entry name" value="Formyltransferase"/>
    <property type="match status" value="1"/>
</dbReference>
<proteinExistence type="inferred from homology"/>
<name>A0ABX6NBR3_9BURK</name>
<keyword evidence="9" id="KW-1185">Reference proteome</keyword>
<dbReference type="InterPro" id="IPR044135">
    <property type="entry name" value="Met-tRNA-FMT_C"/>
</dbReference>
<dbReference type="PANTHER" id="PTHR11138:SF5">
    <property type="entry name" value="METHIONYL-TRNA FORMYLTRANSFERASE, MITOCHONDRIAL"/>
    <property type="match status" value="1"/>
</dbReference>
<dbReference type="Gene3D" id="3.40.50.12230">
    <property type="match status" value="1"/>
</dbReference>
<dbReference type="InterPro" id="IPR005793">
    <property type="entry name" value="Formyl_trans_C"/>
</dbReference>
<evidence type="ECO:0000256" key="5">
    <source>
        <dbReference type="HAMAP-Rule" id="MF_00182"/>
    </source>
</evidence>
<comment type="catalytic activity">
    <reaction evidence="5">
        <text>L-methionyl-tRNA(fMet) + (6R)-10-formyltetrahydrofolate = N-formyl-L-methionyl-tRNA(fMet) + (6S)-5,6,7,8-tetrahydrofolate + H(+)</text>
        <dbReference type="Rhea" id="RHEA:24380"/>
        <dbReference type="Rhea" id="RHEA-COMP:9952"/>
        <dbReference type="Rhea" id="RHEA-COMP:9953"/>
        <dbReference type="ChEBI" id="CHEBI:15378"/>
        <dbReference type="ChEBI" id="CHEBI:57453"/>
        <dbReference type="ChEBI" id="CHEBI:78530"/>
        <dbReference type="ChEBI" id="CHEBI:78844"/>
        <dbReference type="ChEBI" id="CHEBI:195366"/>
        <dbReference type="EC" id="2.1.2.9"/>
    </reaction>
</comment>
<reference evidence="8 9" key="1">
    <citation type="submission" date="2020-05" db="EMBL/GenBank/DDBJ databases">
        <title>Compete genome of Limnobacter sp. SAORIC-580.</title>
        <authorList>
            <person name="Song J."/>
            <person name="Cho J.-C."/>
        </authorList>
    </citation>
    <scope>NUCLEOTIDE SEQUENCE [LARGE SCALE GENOMIC DNA]</scope>
    <source>
        <strain evidence="8 9">SAORIC-580</strain>
    </source>
</reference>
<dbReference type="RefSeq" id="WP_171101311.1">
    <property type="nucleotide sequence ID" value="NZ_CP053084.1"/>
</dbReference>
<dbReference type="InterPro" id="IPR002376">
    <property type="entry name" value="Formyl_transf_N"/>
</dbReference>
<evidence type="ECO:0000313" key="9">
    <source>
        <dbReference type="Proteomes" id="UP000501130"/>
    </source>
</evidence>
<evidence type="ECO:0000259" key="6">
    <source>
        <dbReference type="Pfam" id="PF00551"/>
    </source>
</evidence>
<dbReference type="CDD" id="cd08704">
    <property type="entry name" value="Met_tRNA_FMT_C"/>
    <property type="match status" value="1"/>
</dbReference>
<feature type="domain" description="Formyl transferase N-terminal" evidence="6">
    <location>
        <begin position="7"/>
        <end position="188"/>
    </location>
</feature>
<evidence type="ECO:0000256" key="3">
    <source>
        <dbReference type="ARBA" id="ARBA00022679"/>
    </source>
</evidence>
<evidence type="ECO:0000259" key="7">
    <source>
        <dbReference type="Pfam" id="PF02911"/>
    </source>
</evidence>
<dbReference type="Proteomes" id="UP000501130">
    <property type="component" value="Chromosome"/>
</dbReference>
<accession>A0ABX6NBR3</accession>
<protein>
    <recommendedName>
        <fullName evidence="2 5">Methionyl-tRNA formyltransferase</fullName>
        <ecNumber evidence="2 5">2.1.2.9</ecNumber>
    </recommendedName>
</protein>
<dbReference type="Pfam" id="PF00551">
    <property type="entry name" value="Formyl_trans_N"/>
    <property type="match status" value="1"/>
</dbReference>
<organism evidence="8 9">
    <name type="scientific">Limnobacter profundi</name>
    <dbReference type="NCBI Taxonomy" id="2732163"/>
    <lineage>
        <taxon>Bacteria</taxon>
        <taxon>Pseudomonadati</taxon>
        <taxon>Pseudomonadota</taxon>
        <taxon>Betaproteobacteria</taxon>
        <taxon>Burkholderiales</taxon>
        <taxon>Burkholderiaceae</taxon>
        <taxon>Limnobacter</taxon>
    </lineage>
</organism>
<dbReference type="Pfam" id="PF02911">
    <property type="entry name" value="Formyl_trans_C"/>
    <property type="match status" value="1"/>
</dbReference>
<dbReference type="InterPro" id="IPR036477">
    <property type="entry name" value="Formyl_transf_N_sf"/>
</dbReference>
<evidence type="ECO:0000256" key="4">
    <source>
        <dbReference type="ARBA" id="ARBA00022917"/>
    </source>
</evidence>
<keyword evidence="4 5" id="KW-0648">Protein biosynthesis</keyword>
<dbReference type="InterPro" id="IPR041711">
    <property type="entry name" value="Met-tRNA-FMT_N"/>
</dbReference>
<dbReference type="NCBIfam" id="TIGR00460">
    <property type="entry name" value="fmt"/>
    <property type="match status" value="1"/>
</dbReference>
<gene>
    <name evidence="5" type="primary">fmt</name>
    <name evidence="8" type="ORF">HKT17_00305</name>
</gene>
<evidence type="ECO:0000256" key="1">
    <source>
        <dbReference type="ARBA" id="ARBA00010699"/>
    </source>
</evidence>
<comment type="function">
    <text evidence="5">Attaches a formyl group to the free amino group of methionyl-tRNA(fMet). The formyl group appears to play a dual role in the initiator identity of N-formylmethionyl-tRNA by promoting its recognition by IF2 and preventing the misappropriation of this tRNA by the elongation apparatus.</text>
</comment>
<dbReference type="HAMAP" id="MF_00182">
    <property type="entry name" value="Formyl_trans"/>
    <property type="match status" value="1"/>
</dbReference>
<dbReference type="GO" id="GO:0004479">
    <property type="term" value="F:methionyl-tRNA formyltransferase activity"/>
    <property type="evidence" value="ECO:0007669"/>
    <property type="project" value="UniProtKB-EC"/>
</dbReference>
<sequence>MNVGFAGTPEFARVALAKLIAAGYPVHLVLTQPDRPAGRGMKLQASPVKQLAQQHGIPVLQPVSLKKGEEAEHALLALKTAVHGQALDVLIVAAYGLILPQTVLDAPRLGCLNIHGSLLPRWRGAAPIQRCIEAGDAETGVCIMQMEAGLDTGPVRLWRALPIEHTDTTTTLHDKLAELGGDLLVEALDSLQAATLPLVPQPEVGVTYAEKITKAEGVINWHRSAVELQRTLRAFDPFPGANTTWGGEPLKCFDPETVALAGLMGKPGEVLSVDSAGIEVQCGQGVLRIRTLQKAGSKRQPAQQVAQALGLQAGNQLSESASN</sequence>
<dbReference type="PANTHER" id="PTHR11138">
    <property type="entry name" value="METHIONYL-TRNA FORMYLTRANSFERASE"/>
    <property type="match status" value="1"/>
</dbReference>
<dbReference type="EMBL" id="CP053084">
    <property type="protein sequence ID" value="QJR31007.1"/>
    <property type="molecule type" value="Genomic_DNA"/>
</dbReference>
<dbReference type="EC" id="2.1.2.9" evidence="2 5"/>
<dbReference type="InterPro" id="IPR011034">
    <property type="entry name" value="Formyl_transferase-like_C_sf"/>
</dbReference>
<dbReference type="CDD" id="cd08646">
    <property type="entry name" value="FMT_core_Met-tRNA-FMT_N"/>
    <property type="match status" value="1"/>
</dbReference>
<comment type="similarity">
    <text evidence="1 5">Belongs to the Fmt family.</text>
</comment>
<feature type="binding site" evidence="5">
    <location>
        <begin position="117"/>
        <end position="120"/>
    </location>
    <ligand>
        <name>(6S)-5,6,7,8-tetrahydrofolate</name>
        <dbReference type="ChEBI" id="CHEBI:57453"/>
    </ligand>
</feature>
<dbReference type="InterPro" id="IPR005794">
    <property type="entry name" value="Fmt"/>
</dbReference>
<evidence type="ECO:0000256" key="2">
    <source>
        <dbReference type="ARBA" id="ARBA00012261"/>
    </source>
</evidence>
<feature type="domain" description="Formyl transferase C-terminal" evidence="7">
    <location>
        <begin position="211"/>
        <end position="307"/>
    </location>
</feature>
<dbReference type="SUPFAM" id="SSF50486">
    <property type="entry name" value="FMT C-terminal domain-like"/>
    <property type="match status" value="1"/>
</dbReference>
<keyword evidence="3 5" id="KW-0808">Transferase</keyword>
<evidence type="ECO:0000313" key="8">
    <source>
        <dbReference type="EMBL" id="QJR31007.1"/>
    </source>
</evidence>